<organism evidence="1 2">
    <name type="scientific">Conidiobolus coronatus (strain ATCC 28846 / CBS 209.66 / NRRL 28638)</name>
    <name type="common">Delacroixia coronata</name>
    <dbReference type="NCBI Taxonomy" id="796925"/>
    <lineage>
        <taxon>Eukaryota</taxon>
        <taxon>Fungi</taxon>
        <taxon>Fungi incertae sedis</taxon>
        <taxon>Zoopagomycota</taxon>
        <taxon>Entomophthoromycotina</taxon>
        <taxon>Entomophthoromycetes</taxon>
        <taxon>Entomophthorales</taxon>
        <taxon>Ancylistaceae</taxon>
        <taxon>Conidiobolus</taxon>
    </lineage>
</organism>
<proteinExistence type="predicted"/>
<dbReference type="SUPFAM" id="SSF53300">
    <property type="entry name" value="vWA-like"/>
    <property type="match status" value="1"/>
</dbReference>
<sequence length="362" mass="42074">MYNKLTIKRFIEEQGYNYVAGKAYYELVKPEIMDPSKKGVILEKIETGERITGRDIYSYLNLSDKKTRQDPIDPEARKEFRIYIQSKSYNRVLVHEEHLLYNVQGMTKNVASSSEFKDSDEKIKRLLEHIPSMEIAIIAHGDYCDENSTYLLKKLDFTRDPAVICNFVTNVGHTGGGDFDEAYEYVMRIARTDFTWRENTNKGFVLIGDATPHLPSYKQNPLKIDWKEEAKLLRDNGIKIYAVRCLNWNEAKHFYKELASLTCGHYLELSQFQAIPSWLIAISYREAGDYERLELFEEEIKGRSGTMNRNFHQLFSTLAGGQNAFEEENSNQDHENDNELNPVDPGRFQVLDIRWVLDFDAA</sequence>
<name>A0A137P516_CONC2</name>
<dbReference type="EMBL" id="KQ964512">
    <property type="protein sequence ID" value="KXN70098.1"/>
    <property type="molecule type" value="Genomic_DNA"/>
</dbReference>
<evidence type="ECO:0000313" key="1">
    <source>
        <dbReference type="EMBL" id="KXN70098.1"/>
    </source>
</evidence>
<dbReference type="PANTHER" id="PTHR47824">
    <property type="entry name" value="UBIQUITIN-LIKE DOMAIN-CONTAINING PROTEIN"/>
    <property type="match status" value="1"/>
</dbReference>
<dbReference type="Proteomes" id="UP000070444">
    <property type="component" value="Unassembled WGS sequence"/>
</dbReference>
<evidence type="ECO:0000313" key="2">
    <source>
        <dbReference type="Proteomes" id="UP000070444"/>
    </source>
</evidence>
<dbReference type="InterPro" id="IPR036465">
    <property type="entry name" value="vWFA_dom_sf"/>
</dbReference>
<dbReference type="PANTHER" id="PTHR47824:SF3">
    <property type="entry name" value="UBIQUITIN-LIKE DOMAIN-CONTAINING PROTEIN"/>
    <property type="match status" value="1"/>
</dbReference>
<gene>
    <name evidence="1" type="ORF">CONCODRAFT_170995</name>
</gene>
<reference evidence="1 2" key="1">
    <citation type="journal article" date="2015" name="Genome Biol. Evol.">
        <title>Phylogenomic analyses indicate that early fungi evolved digesting cell walls of algal ancestors of land plants.</title>
        <authorList>
            <person name="Chang Y."/>
            <person name="Wang S."/>
            <person name="Sekimoto S."/>
            <person name="Aerts A.L."/>
            <person name="Choi C."/>
            <person name="Clum A."/>
            <person name="LaButti K.M."/>
            <person name="Lindquist E.A."/>
            <person name="Yee Ngan C."/>
            <person name="Ohm R.A."/>
            <person name="Salamov A.A."/>
            <person name="Grigoriev I.V."/>
            <person name="Spatafora J.W."/>
            <person name="Berbee M.L."/>
        </authorList>
    </citation>
    <scope>NUCLEOTIDE SEQUENCE [LARGE SCALE GENOMIC DNA]</scope>
    <source>
        <strain evidence="1 2">NRRL 28638</strain>
    </source>
</reference>
<keyword evidence="2" id="KW-1185">Reference proteome</keyword>
<protein>
    <submittedName>
        <fullName evidence="1">Uncharacterized protein</fullName>
    </submittedName>
</protein>
<accession>A0A137P516</accession>
<dbReference type="Gene3D" id="3.40.50.410">
    <property type="entry name" value="von Willebrand factor, type A domain"/>
    <property type="match status" value="1"/>
</dbReference>
<dbReference type="AlphaFoldDB" id="A0A137P516"/>
<dbReference type="OrthoDB" id="20889at2759"/>